<dbReference type="RefSeq" id="WP_007557317.1">
    <property type="nucleotide sequence ID" value="NC_022793.1"/>
</dbReference>
<proteinExistence type="predicted"/>
<dbReference type="Proteomes" id="UP000017862">
    <property type="component" value="Chromosome"/>
</dbReference>
<sequence length="78" mass="9396">MNIIDEKYNTKCAILNCPLEEKIKILEIGKQHREKLTKALPNKIKIEKEYHNLRSLYDPKKAKGYYYPLRNFQFLKII</sequence>
<name>U6B4V9_9HYPH</name>
<dbReference type="HOGENOM" id="CLU_2615431_0_0_5"/>
<organism evidence="1 2">
    <name type="scientific">Candidatus Liberibacter americanus str. Sao Paulo</name>
    <dbReference type="NCBI Taxonomy" id="1261131"/>
    <lineage>
        <taxon>Bacteria</taxon>
        <taxon>Pseudomonadati</taxon>
        <taxon>Pseudomonadota</taxon>
        <taxon>Alphaproteobacteria</taxon>
        <taxon>Hyphomicrobiales</taxon>
        <taxon>Rhizobiaceae</taxon>
        <taxon>Liberibacter</taxon>
    </lineage>
</organism>
<dbReference type="KEGG" id="lar:lam_761"/>
<reference evidence="1 2" key="1">
    <citation type="journal article" date="2014" name="Mol. Plant Microbe Interact.">
        <title>The complete genome sequence of Candidatus Liberibacter americanus, associated with citrus Huanglongbing.</title>
        <authorList>
            <person name="Wulff N.A."/>
            <person name="Zhang S."/>
            <person name="Setubal J.C."/>
            <person name="Almeida N.F."/>
            <person name="Martins E.C."/>
            <person name="Harakava R."/>
            <person name="Kumar D."/>
            <person name="Rangel L.T."/>
            <person name="Foissac X."/>
            <person name="Bove J."/>
            <person name="Gabriel D.W."/>
        </authorList>
    </citation>
    <scope>NUCLEOTIDE SEQUENCE [LARGE SCALE GENOMIC DNA]</scope>
    <source>
        <strain evidence="1 2">Sao Paulo</strain>
    </source>
</reference>
<evidence type="ECO:0000313" key="2">
    <source>
        <dbReference type="Proteomes" id="UP000017862"/>
    </source>
</evidence>
<protein>
    <submittedName>
        <fullName evidence="1">Uncharacterized protein</fullName>
    </submittedName>
</protein>
<dbReference type="AlphaFoldDB" id="U6B4V9"/>
<keyword evidence="2" id="KW-1185">Reference proteome</keyword>
<evidence type="ECO:0000313" key="1">
    <source>
        <dbReference type="EMBL" id="AHA28104.1"/>
    </source>
</evidence>
<dbReference type="STRING" id="1261131.lam_761"/>
<gene>
    <name evidence="1" type="ORF">lam_761</name>
</gene>
<dbReference type="EMBL" id="CP006604">
    <property type="protein sequence ID" value="AHA28104.1"/>
    <property type="molecule type" value="Genomic_DNA"/>
</dbReference>
<accession>U6B4V9</accession>